<dbReference type="EMBL" id="LQNU01000035">
    <property type="protein sequence ID" value="KZE83757.1"/>
    <property type="molecule type" value="Genomic_DNA"/>
</dbReference>
<feature type="chain" id="PRO_5007865860" description="DUF4374 domain-containing protein" evidence="1">
    <location>
        <begin position="22"/>
        <end position="415"/>
    </location>
</feature>
<dbReference type="AlphaFoldDB" id="A0A165RMT7"/>
<dbReference type="Pfam" id="PF14298">
    <property type="entry name" value="DUF4374"/>
    <property type="match status" value="2"/>
</dbReference>
<dbReference type="OrthoDB" id="738440at2"/>
<evidence type="ECO:0000256" key="1">
    <source>
        <dbReference type="SAM" id="SignalP"/>
    </source>
</evidence>
<organism evidence="2 3">
    <name type="scientific">Myroides marinus</name>
    <dbReference type="NCBI Taxonomy" id="703342"/>
    <lineage>
        <taxon>Bacteria</taxon>
        <taxon>Pseudomonadati</taxon>
        <taxon>Bacteroidota</taxon>
        <taxon>Flavobacteriia</taxon>
        <taxon>Flavobacteriales</taxon>
        <taxon>Flavobacteriaceae</taxon>
        <taxon>Myroides</taxon>
    </lineage>
</organism>
<evidence type="ECO:0000313" key="3">
    <source>
        <dbReference type="Proteomes" id="UP000076630"/>
    </source>
</evidence>
<comment type="caution">
    <text evidence="2">The sequence shown here is derived from an EMBL/GenBank/DDBJ whole genome shotgun (WGS) entry which is preliminary data.</text>
</comment>
<keyword evidence="3" id="KW-1185">Reference proteome</keyword>
<dbReference type="Proteomes" id="UP000076630">
    <property type="component" value="Unassembled WGS sequence"/>
</dbReference>
<name>A0A165RMT7_9FLAO</name>
<gene>
    <name evidence="2" type="ORF">AV926_03585</name>
</gene>
<reference evidence="2 3" key="1">
    <citation type="submission" date="2016-01" db="EMBL/GenBank/DDBJ databases">
        <title>Whole genome sequencing of Myroides marinus L41.</title>
        <authorList>
            <person name="Hong K.W."/>
        </authorList>
    </citation>
    <scope>NUCLEOTIDE SEQUENCE [LARGE SCALE GENOMIC DNA]</scope>
    <source>
        <strain evidence="2 3">L41</strain>
    </source>
</reference>
<evidence type="ECO:0008006" key="4">
    <source>
        <dbReference type="Google" id="ProtNLM"/>
    </source>
</evidence>
<dbReference type="RefSeq" id="WP_038986569.1">
    <property type="nucleotide sequence ID" value="NZ_JACAJO010000055.1"/>
</dbReference>
<feature type="signal peptide" evidence="1">
    <location>
        <begin position="1"/>
        <end position="21"/>
    </location>
</feature>
<dbReference type="PROSITE" id="PS51257">
    <property type="entry name" value="PROKAR_LIPOPROTEIN"/>
    <property type="match status" value="1"/>
</dbReference>
<keyword evidence="1" id="KW-0732">Signal</keyword>
<sequence length="415" mass="45558">MKRYVKSVFVLSIIASMLACSSDDSSNALGGEDSSSGNGKVERFVIAASSIEHQGVADYLFTAEGLESGSLSLKNNGIEQDGKNRYYIAQNNKFYSLLYNQGDPGAVTSYELDSKGELKNLAHFMTETVQVFGSINNDFVGWKMPRSGSDVAPWFSYNTVTNMLNGDGIINTEKLANNGERAHFSSLLQMGDKLVAPYFSMRGIKGDVWGTSYPNTAWIAVYDYPSMKLNKVIESNKSSQIGGFFKDAMAVDEKGDGYAYSSANLVADNKVISKNPSGILKVDGKTLEFDDSYFFDVEKVTGGYFIAHFVYAGKGNFIARLKKDKLDRKSAFKYAVLNVYNQSYKWIEGLPEGIKDLGFSDKAYYATKDGKTVYMGVTTNEGSYVYKVDADAATAKRGMKVEGGNITFISKISSK</sequence>
<accession>A0A165RMT7</accession>
<proteinExistence type="predicted"/>
<dbReference type="InterPro" id="IPR025401">
    <property type="entry name" value="DUF4374"/>
</dbReference>
<evidence type="ECO:0000313" key="2">
    <source>
        <dbReference type="EMBL" id="KZE83757.1"/>
    </source>
</evidence>
<protein>
    <recommendedName>
        <fullName evidence="4">DUF4374 domain-containing protein</fullName>
    </recommendedName>
</protein>